<dbReference type="InterPro" id="IPR039365">
    <property type="entry name" value="IS701-like"/>
</dbReference>
<dbReference type="SUPFAM" id="SSF53098">
    <property type="entry name" value="Ribonuclease H-like"/>
    <property type="match status" value="1"/>
</dbReference>
<dbReference type="PANTHER" id="PTHR33627:SF1">
    <property type="entry name" value="TRANSPOSASE"/>
    <property type="match status" value="1"/>
</dbReference>
<evidence type="ECO:0000256" key="1">
    <source>
        <dbReference type="SAM" id="MobiDB-lite"/>
    </source>
</evidence>
<evidence type="ECO:0000313" key="4">
    <source>
        <dbReference type="Proteomes" id="UP000660454"/>
    </source>
</evidence>
<feature type="domain" description="Transposase IS701-like DDE" evidence="2">
    <location>
        <begin position="20"/>
        <end position="292"/>
    </location>
</feature>
<evidence type="ECO:0000313" key="3">
    <source>
        <dbReference type="EMBL" id="GIH67742.1"/>
    </source>
</evidence>
<dbReference type="Pfam" id="PF13546">
    <property type="entry name" value="DDE_5"/>
    <property type="match status" value="1"/>
</dbReference>
<dbReference type="EMBL" id="BOOF01000115">
    <property type="protein sequence ID" value="GIH67742.1"/>
    <property type="molecule type" value="Genomic_DNA"/>
</dbReference>
<comment type="caution">
    <text evidence="3">The sequence shown here is derived from an EMBL/GenBank/DDBJ whole genome shotgun (WGS) entry which is preliminary data.</text>
</comment>
<feature type="region of interest" description="Disordered" evidence="1">
    <location>
        <begin position="238"/>
        <end position="265"/>
    </location>
</feature>
<reference evidence="3 4" key="1">
    <citation type="submission" date="2021-01" db="EMBL/GenBank/DDBJ databases">
        <title>Whole genome shotgun sequence of Microbispora siamensis NBRC 104113.</title>
        <authorList>
            <person name="Komaki H."/>
            <person name="Tamura T."/>
        </authorList>
    </citation>
    <scope>NUCLEOTIDE SEQUENCE [LARGE SCALE GENOMIC DNA]</scope>
    <source>
        <strain evidence="3 4">NBRC 104113</strain>
    </source>
</reference>
<proteinExistence type="predicted"/>
<name>A0ABQ4H239_9ACTN</name>
<accession>A0ABQ4H239</accession>
<dbReference type="Gene3D" id="3.90.350.10">
    <property type="entry name" value="Transposase Inhibitor Protein From Tn5, Chain A, domain 1"/>
    <property type="match status" value="1"/>
</dbReference>
<dbReference type="RefSeq" id="WP_373308369.1">
    <property type="nucleotide sequence ID" value="NZ_BOOF01000115.1"/>
</dbReference>
<dbReference type="NCBIfam" id="NF033540">
    <property type="entry name" value="transpos_IS701"/>
    <property type="match status" value="1"/>
</dbReference>
<protein>
    <recommendedName>
        <fullName evidence="2">Transposase IS701-like DDE domain-containing protein</fullName>
    </recommendedName>
</protein>
<dbReference type="Proteomes" id="UP000660454">
    <property type="component" value="Unassembled WGS sequence"/>
</dbReference>
<evidence type="ECO:0000259" key="2">
    <source>
        <dbReference type="Pfam" id="PF13546"/>
    </source>
</evidence>
<organism evidence="3 4">
    <name type="scientific">Microbispora siamensis</name>
    <dbReference type="NCBI Taxonomy" id="564413"/>
    <lineage>
        <taxon>Bacteria</taxon>
        <taxon>Bacillati</taxon>
        <taxon>Actinomycetota</taxon>
        <taxon>Actinomycetes</taxon>
        <taxon>Streptosporangiales</taxon>
        <taxon>Streptosporangiaceae</taxon>
        <taxon>Microbispora</taxon>
    </lineage>
</organism>
<gene>
    <name evidence="3" type="ORF">Msi02_85590</name>
</gene>
<dbReference type="PANTHER" id="PTHR33627">
    <property type="entry name" value="TRANSPOSASE"/>
    <property type="match status" value="1"/>
</dbReference>
<dbReference type="InterPro" id="IPR038721">
    <property type="entry name" value="IS701-like_DDE_dom"/>
</dbReference>
<keyword evidence="4" id="KW-1185">Reference proteome</keyword>
<sequence length="411" mass="45394">MTPEHLAHVRRQLESFAAEMFAPMARRDQRVKGLTYLRGLLLDGRRKSMQPMAERLGVDHQGLQQFLTSSTWDLTEVRRRLATRTVAAIAPVAWVIDDTGFPKDGIASPAVARQYSGTLGKVGNCQIGVSVHAVTDAASCPLNWRLFLPASWDPAHTGDEAVAAQVTARRARCAIPESEHHRPKWHLAVEMLDELAAWGLAPPLVVADAAYGDNAHLRAALSERGVHYVVQVKGAVTAHHATDEPDPVTYSGRGRPPRPHRYPSRPISLREHVLAAGRQAAITVTWRTGSKGAMTSQFVILPVRVAGRRPHPAGDGTLPVTLLLAQWPDHEPEPIKYWLTDLPADTPAATLVALAKIRWRIEHDYRELKTGLGLDHFEGRSWIGWHRHVTLVTAAHLFCTELRLHDPKAAA</sequence>
<dbReference type="InterPro" id="IPR012337">
    <property type="entry name" value="RNaseH-like_sf"/>
</dbReference>